<dbReference type="Gene3D" id="3.80.10.10">
    <property type="entry name" value="Ribonuclease Inhibitor"/>
    <property type="match status" value="1"/>
</dbReference>
<dbReference type="EMBL" id="CP133622">
    <property type="protein sequence ID" value="WMV53505.1"/>
    <property type="molecule type" value="Genomic_DNA"/>
</dbReference>
<organism evidence="1 2">
    <name type="scientific">Solanum verrucosum</name>
    <dbReference type="NCBI Taxonomy" id="315347"/>
    <lineage>
        <taxon>Eukaryota</taxon>
        <taxon>Viridiplantae</taxon>
        <taxon>Streptophyta</taxon>
        <taxon>Embryophyta</taxon>
        <taxon>Tracheophyta</taxon>
        <taxon>Spermatophyta</taxon>
        <taxon>Magnoliopsida</taxon>
        <taxon>eudicotyledons</taxon>
        <taxon>Gunneridae</taxon>
        <taxon>Pentapetalae</taxon>
        <taxon>asterids</taxon>
        <taxon>lamiids</taxon>
        <taxon>Solanales</taxon>
        <taxon>Solanaceae</taxon>
        <taxon>Solanoideae</taxon>
        <taxon>Solaneae</taxon>
        <taxon>Solanum</taxon>
    </lineage>
</organism>
<dbReference type="InterPro" id="IPR032675">
    <property type="entry name" value="LRR_dom_sf"/>
</dbReference>
<accession>A0AAF0UWS7</accession>
<reference evidence="1" key="1">
    <citation type="submission" date="2023-08" db="EMBL/GenBank/DDBJ databases">
        <title>A de novo genome assembly of Solanum verrucosum Schlechtendal, a Mexican diploid species geographically isolated from the other diploid A-genome species in potato relatives.</title>
        <authorList>
            <person name="Hosaka K."/>
        </authorList>
    </citation>
    <scope>NUCLEOTIDE SEQUENCE</scope>
    <source>
        <tissue evidence="1">Young leaves</tissue>
    </source>
</reference>
<sequence length="154" mass="17739">MQWFANGHFDDCWCTGYQREQNIEIKLCHDQYGSLEFLDLRETLVDKLPDEILRLQHLHHVFIYHWGSAGFSHGFKGSKEDRDHCVLASLEMVNLVNATTSIVIELGKLTRLRMLNIVKLRKKHGKGSISSCEVSDTIDLNPFVYILIPPNTDL</sequence>
<proteinExistence type="predicted"/>
<name>A0AAF0UWS7_SOLVR</name>
<evidence type="ECO:0000313" key="1">
    <source>
        <dbReference type="EMBL" id="WMV53505.1"/>
    </source>
</evidence>
<keyword evidence="2" id="KW-1185">Reference proteome</keyword>
<dbReference type="AlphaFoldDB" id="A0AAF0UWS7"/>
<evidence type="ECO:0000313" key="2">
    <source>
        <dbReference type="Proteomes" id="UP001234989"/>
    </source>
</evidence>
<protein>
    <submittedName>
        <fullName evidence="1">Uncharacterized protein</fullName>
    </submittedName>
</protein>
<dbReference type="Proteomes" id="UP001234989">
    <property type="component" value="Chromosome 11"/>
</dbReference>
<gene>
    <name evidence="1" type="ORF">MTR67_046890</name>
</gene>